<feature type="domain" description="N-acetylmuramoyl-L-alanine amidase" evidence="2">
    <location>
        <begin position="204"/>
        <end position="321"/>
    </location>
</feature>
<evidence type="ECO:0000313" key="4">
    <source>
        <dbReference type="Proteomes" id="UP001211005"/>
    </source>
</evidence>
<dbReference type="EMBL" id="CP114769">
    <property type="protein sequence ID" value="WBA44283.1"/>
    <property type="molecule type" value="Genomic_DNA"/>
</dbReference>
<dbReference type="InterPro" id="IPR002502">
    <property type="entry name" value="Amidase_domain"/>
</dbReference>
<organism evidence="3 4">
    <name type="scientific">Hymenobacter canadensis</name>
    <dbReference type="NCBI Taxonomy" id="2999067"/>
    <lineage>
        <taxon>Bacteria</taxon>
        <taxon>Pseudomonadati</taxon>
        <taxon>Bacteroidota</taxon>
        <taxon>Cytophagia</taxon>
        <taxon>Cytophagales</taxon>
        <taxon>Hymenobacteraceae</taxon>
        <taxon>Hymenobacter</taxon>
    </lineage>
</organism>
<keyword evidence="1" id="KW-0812">Transmembrane</keyword>
<evidence type="ECO:0000259" key="2">
    <source>
        <dbReference type="Pfam" id="PF01510"/>
    </source>
</evidence>
<geneLocation type="plasmid" evidence="3 4">
    <name>unnamed2</name>
</geneLocation>
<dbReference type="SUPFAM" id="SSF55846">
    <property type="entry name" value="N-acetylmuramoyl-L-alanine amidase-like"/>
    <property type="match status" value="1"/>
</dbReference>
<dbReference type="InterPro" id="IPR036505">
    <property type="entry name" value="Amidase/PGRP_sf"/>
</dbReference>
<protein>
    <submittedName>
        <fullName evidence="3">N-acetylmuramoyl-L-alanine amidase</fullName>
    </submittedName>
</protein>
<proteinExistence type="predicted"/>
<feature type="transmembrane region" description="Helical" evidence="1">
    <location>
        <begin position="73"/>
        <end position="93"/>
    </location>
</feature>
<dbReference type="Proteomes" id="UP001211005">
    <property type="component" value="Plasmid unnamed2"/>
</dbReference>
<keyword evidence="1" id="KW-1133">Transmembrane helix</keyword>
<keyword evidence="4" id="KW-1185">Reference proteome</keyword>
<accession>A0ABY7LV67</accession>
<evidence type="ECO:0000256" key="1">
    <source>
        <dbReference type="SAM" id="Phobius"/>
    </source>
</evidence>
<name>A0ABY7LV67_9BACT</name>
<gene>
    <name evidence="3" type="ORF">O3303_21650</name>
</gene>
<dbReference type="Gene3D" id="3.40.80.10">
    <property type="entry name" value="Peptidoglycan recognition protein-like"/>
    <property type="match status" value="1"/>
</dbReference>
<keyword evidence="1" id="KW-0472">Membrane</keyword>
<keyword evidence="3" id="KW-0614">Plasmid</keyword>
<reference evidence="3 4" key="1">
    <citation type="submission" date="2022-12" db="EMBL/GenBank/DDBJ databases">
        <title>Hymenobacter canadensis sp. nov. isolated from lake water of the Cambridge Bay, Canada.</title>
        <authorList>
            <person name="Kim W.H."/>
            <person name="Lee Y.M."/>
        </authorList>
    </citation>
    <scope>NUCLEOTIDE SEQUENCE [LARGE SCALE GENOMIC DNA]</scope>
    <source>
        <strain evidence="3 4">PAMC 29467</strain>
        <plasmid evidence="3 4">unnamed2</plasmid>
    </source>
</reference>
<evidence type="ECO:0000313" key="3">
    <source>
        <dbReference type="EMBL" id="WBA44283.1"/>
    </source>
</evidence>
<sequence length="340" mass="36752">MDTPLTDRPRHEVQVIIEQFPELSPATPADEQTLKCLQTKYGLLLQLADQSLRDRELRLKEGASRVDRWSNPLVVGIFAGALGLVGTFVNGFVSNTNQRVQLQNDLIKEAIKPATAEERAKSLVFFAKNGLITLDDRSLTSLIGIAGTGQPVPGSSAEATNLPPGVARPIAYVPAMVERVRAAPGVPYPAGMRPASHPGDTTRRAIILHDAMVGDFAVATLREGLPQLPGPLAHWAVQSNGTISFIADEASKANHVGRAAHGLSNFNTIGIEVTGIAALENERQFESLIRLVADVADRWHIPTERILSHAEVALPLGRKADMKQQAPIIRQMVAAVRKPR</sequence>
<dbReference type="Pfam" id="PF01510">
    <property type="entry name" value="Amidase_2"/>
    <property type="match status" value="1"/>
</dbReference>
<dbReference type="RefSeq" id="WP_269562301.1">
    <property type="nucleotide sequence ID" value="NZ_CP114769.1"/>
</dbReference>